<dbReference type="EMBL" id="CM047905">
    <property type="protein sequence ID" value="KAJ0087712.1"/>
    <property type="molecule type" value="Genomic_DNA"/>
</dbReference>
<proteinExistence type="predicted"/>
<evidence type="ECO:0000313" key="2">
    <source>
        <dbReference type="Proteomes" id="UP001164250"/>
    </source>
</evidence>
<evidence type="ECO:0000313" key="1">
    <source>
        <dbReference type="EMBL" id="KAJ0087712.1"/>
    </source>
</evidence>
<name>A0ACC1AM08_9ROSI</name>
<organism evidence="1 2">
    <name type="scientific">Pistacia atlantica</name>
    <dbReference type="NCBI Taxonomy" id="434234"/>
    <lineage>
        <taxon>Eukaryota</taxon>
        <taxon>Viridiplantae</taxon>
        <taxon>Streptophyta</taxon>
        <taxon>Embryophyta</taxon>
        <taxon>Tracheophyta</taxon>
        <taxon>Spermatophyta</taxon>
        <taxon>Magnoliopsida</taxon>
        <taxon>eudicotyledons</taxon>
        <taxon>Gunneridae</taxon>
        <taxon>Pentapetalae</taxon>
        <taxon>rosids</taxon>
        <taxon>malvids</taxon>
        <taxon>Sapindales</taxon>
        <taxon>Anacardiaceae</taxon>
        <taxon>Pistacia</taxon>
    </lineage>
</organism>
<protein>
    <submittedName>
        <fullName evidence="1">Uncharacterized protein</fullName>
    </submittedName>
</protein>
<accession>A0ACC1AM08</accession>
<gene>
    <name evidence="1" type="ORF">Patl1_32744</name>
</gene>
<dbReference type="Proteomes" id="UP001164250">
    <property type="component" value="Chromosome 9"/>
</dbReference>
<keyword evidence="2" id="KW-1185">Reference proteome</keyword>
<comment type="caution">
    <text evidence="1">The sequence shown here is derived from an EMBL/GenBank/DDBJ whole genome shotgun (WGS) entry which is preliminary data.</text>
</comment>
<sequence>MVGEGGSRPGINKFDGTYYAFWKIQIEDHLYGRKLHLPLLGAKLEKMSNKD</sequence>
<reference evidence="2" key="1">
    <citation type="journal article" date="2023" name="G3 (Bethesda)">
        <title>Genome assembly and association tests identify interacting loci associated with vigor, precocity, and sex in interspecific pistachio rootstocks.</title>
        <authorList>
            <person name="Palmer W."/>
            <person name="Jacygrad E."/>
            <person name="Sagayaradj S."/>
            <person name="Cavanaugh K."/>
            <person name="Han R."/>
            <person name="Bertier L."/>
            <person name="Beede B."/>
            <person name="Kafkas S."/>
            <person name="Golino D."/>
            <person name="Preece J."/>
            <person name="Michelmore R."/>
        </authorList>
    </citation>
    <scope>NUCLEOTIDE SEQUENCE [LARGE SCALE GENOMIC DNA]</scope>
</reference>